<protein>
    <submittedName>
        <fullName evidence="2">Si:dkey-73n10.1</fullName>
    </submittedName>
</protein>
<evidence type="ECO:0000256" key="1">
    <source>
        <dbReference type="SAM" id="MobiDB-lite"/>
    </source>
</evidence>
<feature type="region of interest" description="Disordered" evidence="1">
    <location>
        <begin position="1075"/>
        <end position="1095"/>
    </location>
</feature>
<evidence type="ECO:0000313" key="3">
    <source>
        <dbReference type="Proteomes" id="UP000694427"/>
    </source>
</evidence>
<reference evidence="2" key="1">
    <citation type="submission" date="2025-08" db="UniProtKB">
        <authorList>
            <consortium name="Ensembl"/>
        </authorList>
    </citation>
    <scope>IDENTIFICATION</scope>
</reference>
<feature type="compositionally biased region" description="Basic and acidic residues" evidence="1">
    <location>
        <begin position="564"/>
        <end position="575"/>
    </location>
</feature>
<dbReference type="Pfam" id="PF17663">
    <property type="entry name" value="DUF5525"/>
    <property type="match status" value="1"/>
</dbReference>
<dbReference type="Gene3D" id="2.80.10.70">
    <property type="entry name" value="Spindlin/Ssty"/>
    <property type="match status" value="1"/>
</dbReference>
<feature type="region of interest" description="Disordered" evidence="1">
    <location>
        <begin position="564"/>
        <end position="587"/>
    </location>
</feature>
<organism evidence="2 3">
    <name type="scientific">Cyprinus carpio</name>
    <name type="common">Common carp</name>
    <dbReference type="NCBI Taxonomy" id="7962"/>
    <lineage>
        <taxon>Eukaryota</taxon>
        <taxon>Metazoa</taxon>
        <taxon>Chordata</taxon>
        <taxon>Craniata</taxon>
        <taxon>Vertebrata</taxon>
        <taxon>Euteleostomi</taxon>
        <taxon>Actinopterygii</taxon>
        <taxon>Neopterygii</taxon>
        <taxon>Teleostei</taxon>
        <taxon>Ostariophysi</taxon>
        <taxon>Cypriniformes</taxon>
        <taxon>Cyprinidae</taxon>
        <taxon>Cyprininae</taxon>
        <taxon>Cyprinus</taxon>
    </lineage>
</organism>
<evidence type="ECO:0000313" key="2">
    <source>
        <dbReference type="Ensembl" id="ENSCCRP00010070589.1"/>
    </source>
</evidence>
<feature type="compositionally biased region" description="Basic and acidic residues" evidence="1">
    <location>
        <begin position="665"/>
        <end position="676"/>
    </location>
</feature>
<reference evidence="2" key="2">
    <citation type="submission" date="2025-09" db="UniProtKB">
        <authorList>
            <consortium name="Ensembl"/>
        </authorList>
    </citation>
    <scope>IDENTIFICATION</scope>
</reference>
<proteinExistence type="predicted"/>
<dbReference type="PANTHER" id="PTHR28422">
    <property type="entry name" value="SIMILAR TO HUMAN CHROMOSOME 15 OPEN READING FRAME 39"/>
    <property type="match status" value="1"/>
</dbReference>
<name>A0A8C1M2W6_CYPCA</name>
<feature type="compositionally biased region" description="Basic and acidic residues" evidence="1">
    <location>
        <begin position="684"/>
        <end position="703"/>
    </location>
</feature>
<feature type="compositionally biased region" description="Acidic residues" evidence="1">
    <location>
        <begin position="1147"/>
        <end position="1157"/>
    </location>
</feature>
<dbReference type="InterPro" id="IPR037656">
    <property type="entry name" value="DUF5525"/>
</dbReference>
<feature type="region of interest" description="Disordered" evidence="1">
    <location>
        <begin position="1107"/>
        <end position="1180"/>
    </location>
</feature>
<feature type="compositionally biased region" description="Basic residues" evidence="1">
    <location>
        <begin position="1224"/>
        <end position="1238"/>
    </location>
</feature>
<dbReference type="PANTHER" id="PTHR28422:SF1">
    <property type="entry name" value="SIMILAR TO HUMAN CHROMOSOME 15 OPEN READING FRAME 39"/>
    <property type="match status" value="1"/>
</dbReference>
<dbReference type="Proteomes" id="UP000694427">
    <property type="component" value="Unplaced"/>
</dbReference>
<dbReference type="InterPro" id="IPR042567">
    <property type="entry name" value="SPIN/Ssty_sf"/>
</dbReference>
<feature type="region of interest" description="Disordered" evidence="1">
    <location>
        <begin position="632"/>
        <end position="720"/>
    </location>
</feature>
<keyword evidence="3" id="KW-1185">Reference proteome</keyword>
<feature type="compositionally biased region" description="Polar residues" evidence="1">
    <location>
        <begin position="639"/>
        <end position="659"/>
    </location>
</feature>
<sequence length="1344" mass="152109">MFYPNDCTALITLITLTYTLKKCFVPIFLFSSDLAGSSQSRESKMSSKQGRSCIDPVVQSNMEGAMGTVVPTGLPKADSLPHYSHDKALPISRAYFPYAFGGQDTLDFPSPWGPSKTCMRNGPGPGIHSSAAEGSVPVRTIYRPDKVSFPVDAGGGRCAVPQELAAKQRLAYYASSPRQHSPRAAGVISPVPVPKGHNGGSDAESCVGLAIPKPVYGHSPCCTERGCTAGHYGVEHGPQRMSPRIYDEEWAAHFSRLAYLHKKGQEAFAQQRVLQLEHGTEGIKDGKTESYHGIRSNEPRRSLSLMQPSYTYNTAHQFIGSTPEYCQRAPIPPQIYKGLPHTYDSRALAHHGVPSKVYQELPRITKYTPMPPCPTVYYPQNHHEAYQADHNVITDEHGQHHHMGQFHSPRADLMSPSCSVVPPHHPIIPKYPTYQSYRVHFNSNQAPMHDRPHPPFSVHQSERPLDFSIRRVQTPDSPWELSKQSGTTGAFHPFPAHYRRLSNTTTLEHSGMSDTGFLVSSSKEFPTKSREDVIKIRHCVSDPPDKDVLAKRPREELEMDMASKRQKIDSTHELSDNEPQSPSSPLMPVINKVFSLAPYKVYFEATGMLSSLGNSNPQPEATLLKQEPEIQNCDLEPNSGESDLSLKQDTQMSPANSDSPVEMPETVKIKKEKLDPDEVACQSEIKESTAEEINHQAESYEVKEEQEEPGEPDTSTSDSLPCHVVVKSDFEEERNPFLVEKSESLATCKSEIAVKDNMDYIPVPTLPSTPTVPPQLTKFSLTKIPPHCLKLANFKIVIPEVLKAPVTQPIEVPQSPLEAKPIISSSKHARHQFMELHQSLCRLIYVYVNQTPCQELRDWLCRLDLQESGKDQKVSCLLGSKMREVWLKGDEMEVALKKVVFQLQKYVESRECPFPHVIRAGAVFIPMLVVKEVLFPQVQGAFIDQVLQEHRVELRPTTLTEERQLTHLHRKAFSSKLRRLLSLKHLPDIYPDVLNLLYHANVCKFLGVETSLTFKSENTDSSDESAGCVNGAEKFYLESSRPLTPETTCVEKLEKQFCLKRKKKKGRVKISSKRTFLEETSSSSQEEEFTEEPARWSVVSSLERDEWEVSPVTSNDSGPRVEVKIEDETQEEPENSAWGRPLTSDDFSSDSTDEETESTSLSFQSRRSSSAESQGLSKGPSSMVLKLRKVFYNKSHGGRVTRYQKITDSLEAPARFRRTDSNHYRKKKHKSSRHKRRRTDREYSFSPFLSKKHCRRWVLRSAVQSAHLAMENRYPDLVGKRIRHLYEENDKTEVWYRGVVLRIHEPHSNPLKTVFEVKYDSEPEWQYYLELLLDYKKGWLKVED</sequence>
<dbReference type="Ensembl" id="ENSCCRT00010078023.1">
    <property type="protein sequence ID" value="ENSCCRP00010070589.1"/>
    <property type="gene ID" value="ENSCCRG00010030619.1"/>
</dbReference>
<feature type="region of interest" description="Disordered" evidence="1">
    <location>
        <begin position="1217"/>
        <end position="1239"/>
    </location>
</feature>
<accession>A0A8C1M2W6</accession>
<feature type="compositionally biased region" description="Low complexity" evidence="1">
    <location>
        <begin position="1158"/>
        <end position="1177"/>
    </location>
</feature>